<keyword evidence="5 9" id="KW-0812">Transmembrane</keyword>
<feature type="transmembrane region" description="Helical" evidence="9">
    <location>
        <begin position="329"/>
        <end position="351"/>
    </location>
</feature>
<organism evidence="11 12">
    <name type="scientific">Williamsia maris</name>
    <dbReference type="NCBI Taxonomy" id="72806"/>
    <lineage>
        <taxon>Bacteria</taxon>
        <taxon>Bacillati</taxon>
        <taxon>Actinomycetota</taxon>
        <taxon>Actinomycetes</taxon>
        <taxon>Mycobacteriales</taxon>
        <taxon>Nocardiaceae</taxon>
        <taxon>Williamsia</taxon>
    </lineage>
</organism>
<feature type="transmembrane region" description="Helical" evidence="9">
    <location>
        <begin position="179"/>
        <end position="204"/>
    </location>
</feature>
<dbReference type="InterPro" id="IPR038770">
    <property type="entry name" value="Na+/solute_symporter_sf"/>
</dbReference>
<feature type="transmembrane region" description="Helical" evidence="9">
    <location>
        <begin position="156"/>
        <end position="173"/>
    </location>
</feature>
<accession>A0ABT1HD18</accession>
<keyword evidence="4" id="KW-1003">Cell membrane</keyword>
<dbReference type="Gene3D" id="1.20.1530.20">
    <property type="match status" value="1"/>
</dbReference>
<keyword evidence="8 9" id="KW-0472">Membrane</keyword>
<feature type="transmembrane region" description="Helical" evidence="9">
    <location>
        <begin position="295"/>
        <end position="317"/>
    </location>
</feature>
<reference evidence="11 12" key="1">
    <citation type="submission" date="2022-06" db="EMBL/GenBank/DDBJ databases">
        <title>Genomic Encyclopedia of Archaeal and Bacterial Type Strains, Phase II (KMG-II): from individual species to whole genera.</title>
        <authorList>
            <person name="Goeker M."/>
        </authorList>
    </citation>
    <scope>NUCLEOTIDE SEQUENCE [LARGE SCALE GENOMIC DNA]</scope>
    <source>
        <strain evidence="11 12">DSM 44693</strain>
    </source>
</reference>
<dbReference type="PANTHER" id="PTHR32507:SF8">
    <property type="entry name" value="CNH1P"/>
    <property type="match status" value="1"/>
</dbReference>
<feature type="transmembrane region" description="Helical" evidence="9">
    <location>
        <begin position="357"/>
        <end position="374"/>
    </location>
</feature>
<evidence type="ECO:0000256" key="1">
    <source>
        <dbReference type="ARBA" id="ARBA00004651"/>
    </source>
</evidence>
<dbReference type="RefSeq" id="WP_253661097.1">
    <property type="nucleotide sequence ID" value="NZ_BAAAJQ010000001.1"/>
</dbReference>
<comment type="caution">
    <text evidence="11">The sequence shown here is derived from an EMBL/GenBank/DDBJ whole genome shotgun (WGS) entry which is preliminary data.</text>
</comment>
<sequence length="396" mass="40637">MAFVTTFGFALLAAVLLSNLSARSPLSTSGIFLFAGLLAGPLVLDAERLGNDTVREVASVTLFAVLFADGQRAPLSRLRHEWADPTRALLIGMPLTFGVVAVLAHLVVGLDWTTSMLIGAILAPTDPVFAAALVGRDDVPARLRSLLNIESGLNDGLALPVVLILIGTLGGRVDESTSLGAVLIEVVLGLVLGVAAPIVGALLVRLPVLGVTTRAQAAGPLAVAILLFVLTDTVGANPYIAAFTAGITLASVSPRASESFAPVGELTSELAKNAALLAFGALVTPALLGDVGISGWIFAVLVLVIGRPIPVLISLVGSHRLARNERLSAAWFGPKGFASVVYGLLVLTSGIDSAEKVFALVAGTVIVSIALHSATDTPVAAMLHEEPTEEPITGAR</sequence>
<evidence type="ECO:0000256" key="5">
    <source>
        <dbReference type="ARBA" id="ARBA00022692"/>
    </source>
</evidence>
<keyword evidence="2" id="KW-0813">Transport</keyword>
<evidence type="ECO:0000256" key="3">
    <source>
        <dbReference type="ARBA" id="ARBA00022449"/>
    </source>
</evidence>
<gene>
    <name evidence="11" type="ORF">LX13_001893</name>
</gene>
<dbReference type="EMBL" id="JAMTCJ010000002">
    <property type="protein sequence ID" value="MCP2176074.1"/>
    <property type="molecule type" value="Genomic_DNA"/>
</dbReference>
<protein>
    <submittedName>
        <fullName evidence="11">Sodium/hydrogen exchanger family protein</fullName>
    </submittedName>
</protein>
<dbReference type="Pfam" id="PF00999">
    <property type="entry name" value="Na_H_Exchanger"/>
    <property type="match status" value="1"/>
</dbReference>
<comment type="subcellular location">
    <subcellularLocation>
        <location evidence="1">Cell membrane</location>
        <topology evidence="1">Multi-pass membrane protein</topology>
    </subcellularLocation>
</comment>
<evidence type="ECO:0000256" key="4">
    <source>
        <dbReference type="ARBA" id="ARBA00022475"/>
    </source>
</evidence>
<evidence type="ECO:0000259" key="10">
    <source>
        <dbReference type="Pfam" id="PF00999"/>
    </source>
</evidence>
<keyword evidence="3" id="KW-0050">Antiport</keyword>
<evidence type="ECO:0000256" key="6">
    <source>
        <dbReference type="ARBA" id="ARBA00022989"/>
    </source>
</evidence>
<keyword evidence="7" id="KW-0406">Ion transport</keyword>
<evidence type="ECO:0000313" key="12">
    <source>
        <dbReference type="Proteomes" id="UP001206895"/>
    </source>
</evidence>
<evidence type="ECO:0000256" key="2">
    <source>
        <dbReference type="ARBA" id="ARBA00022448"/>
    </source>
</evidence>
<evidence type="ECO:0000256" key="9">
    <source>
        <dbReference type="SAM" id="Phobius"/>
    </source>
</evidence>
<evidence type="ECO:0000313" key="11">
    <source>
        <dbReference type="EMBL" id="MCP2176074.1"/>
    </source>
</evidence>
<proteinExistence type="predicted"/>
<dbReference type="Proteomes" id="UP001206895">
    <property type="component" value="Unassembled WGS sequence"/>
</dbReference>
<feature type="domain" description="Cation/H+ exchanger transmembrane" evidence="10">
    <location>
        <begin position="14"/>
        <end position="379"/>
    </location>
</feature>
<dbReference type="InterPro" id="IPR006153">
    <property type="entry name" value="Cation/H_exchanger_TM"/>
</dbReference>
<feature type="transmembrane region" description="Helical" evidence="9">
    <location>
        <begin position="88"/>
        <end position="110"/>
    </location>
</feature>
<evidence type="ECO:0000256" key="7">
    <source>
        <dbReference type="ARBA" id="ARBA00023065"/>
    </source>
</evidence>
<evidence type="ECO:0000256" key="8">
    <source>
        <dbReference type="ARBA" id="ARBA00023136"/>
    </source>
</evidence>
<keyword evidence="6 9" id="KW-1133">Transmembrane helix</keyword>
<keyword evidence="12" id="KW-1185">Reference proteome</keyword>
<name>A0ABT1HD18_9NOCA</name>
<dbReference type="PANTHER" id="PTHR32507">
    <property type="entry name" value="NA(+)/H(+) ANTIPORTER 1"/>
    <property type="match status" value="1"/>
</dbReference>